<dbReference type="Pfam" id="PF02732">
    <property type="entry name" value="ERCC4"/>
    <property type="match status" value="1"/>
</dbReference>
<organism evidence="2">
    <name type="scientific">marine metagenome</name>
    <dbReference type="NCBI Taxonomy" id="408172"/>
    <lineage>
        <taxon>unclassified sequences</taxon>
        <taxon>metagenomes</taxon>
        <taxon>ecological metagenomes</taxon>
    </lineage>
</organism>
<feature type="domain" description="ERCC4" evidence="1">
    <location>
        <begin position="108"/>
        <end position="190"/>
    </location>
</feature>
<dbReference type="GO" id="GO:0003677">
    <property type="term" value="F:DNA binding"/>
    <property type="evidence" value="ECO:0007669"/>
    <property type="project" value="InterPro"/>
</dbReference>
<proteinExistence type="predicted"/>
<evidence type="ECO:0000259" key="1">
    <source>
        <dbReference type="SMART" id="SM00891"/>
    </source>
</evidence>
<dbReference type="Gene3D" id="3.40.50.10130">
    <property type="match status" value="1"/>
</dbReference>
<name>A0A382ARU3_9ZZZZ</name>
<dbReference type="SUPFAM" id="SSF52980">
    <property type="entry name" value="Restriction endonuclease-like"/>
    <property type="match status" value="1"/>
</dbReference>
<dbReference type="AlphaFoldDB" id="A0A382ARU3"/>
<dbReference type="GO" id="GO:0004518">
    <property type="term" value="F:nuclease activity"/>
    <property type="evidence" value="ECO:0007669"/>
    <property type="project" value="InterPro"/>
</dbReference>
<dbReference type="InterPro" id="IPR011335">
    <property type="entry name" value="Restrct_endonuc-II-like"/>
</dbReference>
<dbReference type="GO" id="GO:0006259">
    <property type="term" value="P:DNA metabolic process"/>
    <property type="evidence" value="ECO:0007669"/>
    <property type="project" value="UniProtKB-ARBA"/>
</dbReference>
<evidence type="ECO:0000313" key="2">
    <source>
        <dbReference type="EMBL" id="SVB03753.1"/>
    </source>
</evidence>
<reference evidence="2" key="1">
    <citation type="submission" date="2018-05" db="EMBL/GenBank/DDBJ databases">
        <authorList>
            <person name="Lanie J.A."/>
            <person name="Ng W.-L."/>
            <person name="Kazmierczak K.M."/>
            <person name="Andrzejewski T.M."/>
            <person name="Davidsen T.M."/>
            <person name="Wayne K.J."/>
            <person name="Tettelin H."/>
            <person name="Glass J.I."/>
            <person name="Rusch D."/>
            <person name="Podicherti R."/>
            <person name="Tsui H.-C.T."/>
            <person name="Winkler M.E."/>
        </authorList>
    </citation>
    <scope>NUCLEOTIDE SEQUENCE</scope>
</reference>
<dbReference type="EMBL" id="UINC01026390">
    <property type="protein sequence ID" value="SVB03753.1"/>
    <property type="molecule type" value="Genomic_DNA"/>
</dbReference>
<dbReference type="SMART" id="SM00891">
    <property type="entry name" value="ERCC4"/>
    <property type="match status" value="1"/>
</dbReference>
<accession>A0A382ARU3</accession>
<dbReference type="InterPro" id="IPR006166">
    <property type="entry name" value="ERCC4_domain"/>
</dbReference>
<gene>
    <name evidence="2" type="ORF">METZ01_LOCUS156607</name>
</gene>
<protein>
    <recommendedName>
        <fullName evidence="1">ERCC4 domain-containing protein</fullName>
    </recommendedName>
</protein>
<sequence length="267" mass="31483">MINFVNKENYFSSDFNNKNNLKKWLSSVGPSTAKNYFKKFLIERKTKKDLEFAPSQVELRSLMSPSVGYYEKLFGDYEELCRSIGLEPKYKKIDNPMSYTPDEEKKYKIYIDTREHQPLDIPDYPTEVRGLKYGDYCLSDKELTCNCYIERKSIQDLVGTLSGGYERFCNEIERSEEEGANLIILVENDLSSSLVFNKLKRTYKKGVRTNPKHIFHNIRSVIQEYPNIQFLFVKDRVESVRVMKRIFFSNCEYKDIDLQLAYDSKIL</sequence>